<reference evidence="2 3" key="1">
    <citation type="submission" date="2020-08" db="EMBL/GenBank/DDBJ databases">
        <title>Genomic Encyclopedia of Type Strains, Phase IV (KMG-IV): sequencing the most valuable type-strain genomes for metagenomic binning, comparative biology and taxonomic classification.</title>
        <authorList>
            <person name="Goeker M."/>
        </authorList>
    </citation>
    <scope>NUCLEOTIDE SEQUENCE [LARGE SCALE GENOMIC DNA]</scope>
    <source>
        <strain evidence="2 3">DSM 104969</strain>
    </source>
</reference>
<dbReference type="RefSeq" id="WP_183306056.1">
    <property type="nucleotide sequence ID" value="NZ_JACIEP010000003.1"/>
</dbReference>
<feature type="transmembrane region" description="Helical" evidence="1">
    <location>
        <begin position="351"/>
        <end position="367"/>
    </location>
</feature>
<feature type="transmembrane region" description="Helical" evidence="1">
    <location>
        <begin position="298"/>
        <end position="319"/>
    </location>
</feature>
<feature type="transmembrane region" description="Helical" evidence="1">
    <location>
        <begin position="325"/>
        <end position="344"/>
    </location>
</feature>
<organism evidence="2 3">
    <name type="scientific">Dysgonomonas hofstadii</name>
    <dbReference type="NCBI Taxonomy" id="637886"/>
    <lineage>
        <taxon>Bacteria</taxon>
        <taxon>Pseudomonadati</taxon>
        <taxon>Bacteroidota</taxon>
        <taxon>Bacteroidia</taxon>
        <taxon>Bacteroidales</taxon>
        <taxon>Dysgonomonadaceae</taxon>
        <taxon>Dysgonomonas</taxon>
    </lineage>
</organism>
<feature type="transmembrane region" description="Helical" evidence="1">
    <location>
        <begin position="126"/>
        <end position="144"/>
    </location>
</feature>
<keyword evidence="1" id="KW-0812">Transmembrane</keyword>
<evidence type="ECO:0000256" key="1">
    <source>
        <dbReference type="SAM" id="Phobius"/>
    </source>
</evidence>
<name>A0A840CM41_9BACT</name>
<comment type="caution">
    <text evidence="2">The sequence shown here is derived from an EMBL/GenBank/DDBJ whole genome shotgun (WGS) entry which is preliminary data.</text>
</comment>
<evidence type="ECO:0000313" key="2">
    <source>
        <dbReference type="EMBL" id="MBB4035108.1"/>
    </source>
</evidence>
<accession>A0A840CM41</accession>
<keyword evidence="3" id="KW-1185">Reference proteome</keyword>
<proteinExistence type="predicted"/>
<dbReference type="AlphaFoldDB" id="A0A840CM41"/>
<keyword evidence="1" id="KW-1133">Transmembrane helix</keyword>
<feature type="transmembrane region" description="Helical" evidence="1">
    <location>
        <begin position="27"/>
        <end position="47"/>
    </location>
</feature>
<dbReference type="EMBL" id="JACIEP010000003">
    <property type="protein sequence ID" value="MBB4035108.1"/>
    <property type="molecule type" value="Genomic_DNA"/>
</dbReference>
<keyword evidence="1" id="KW-0472">Membrane</keyword>
<feature type="transmembrane region" description="Helical" evidence="1">
    <location>
        <begin position="268"/>
        <end position="291"/>
    </location>
</feature>
<feature type="transmembrane region" description="Helical" evidence="1">
    <location>
        <begin position="150"/>
        <end position="167"/>
    </location>
</feature>
<dbReference type="Proteomes" id="UP000555103">
    <property type="component" value="Unassembled WGS sequence"/>
</dbReference>
<protein>
    <submittedName>
        <fullName evidence="2">Putative membrane protein</fullName>
    </submittedName>
</protein>
<feature type="transmembrane region" description="Helical" evidence="1">
    <location>
        <begin position="94"/>
        <end position="114"/>
    </location>
</feature>
<sequence>MKTIKLFFSNAIHAIKGIFSNLKDWKLILVLTIPTIAAIYFASTVAISCDESVTFFNYAKRPLEKCMVRYPEPGNHILNSILIWFSNRLPITDILYKIRLPSVIFSFFTWLVAYSFIKKNWGEKSALFVVAIYPILFMSVYYSYMARGYALLILMFIISLHSIYNIIKYGGQRKDWMFFTVASVLGFYTMPSFLYPFITLNIIILVYDHKLFKPLFRYDCYIAISAILLYSPILFNDGIGALANNQYVTPKSRFWVLENLLPFANETISFMFGFPAIIIAILIILTVFFVIKQHNNTLIKVWFICLFTPFILLFIHSVIPFPRTFSYYGFLFIFLFVVSFREYIGRITYKWLLFFVIAIQIAGFINFKTNIKEAETFNTYNIEITDHVLQENKSYYVLSFGNHPTFRFEVERRKLDVNVFYDDYYYNDKRASADTINNYDYIIIDTERDDTKIKKPIYSNVWQRVYGKE</sequence>
<evidence type="ECO:0000313" key="3">
    <source>
        <dbReference type="Proteomes" id="UP000555103"/>
    </source>
</evidence>
<feature type="transmembrane region" description="Helical" evidence="1">
    <location>
        <begin position="179"/>
        <end position="207"/>
    </location>
</feature>
<gene>
    <name evidence="2" type="ORF">GGR21_000997</name>
</gene>